<feature type="compositionally biased region" description="Polar residues" evidence="15">
    <location>
        <begin position="1"/>
        <end position="11"/>
    </location>
</feature>
<evidence type="ECO:0000259" key="18">
    <source>
        <dbReference type="Pfam" id="PF12637"/>
    </source>
</evidence>
<dbReference type="InterPro" id="IPR024434">
    <property type="entry name" value="TSCPD_dom"/>
</dbReference>
<dbReference type="Proteomes" id="UP000034097">
    <property type="component" value="Unassembled WGS sequence"/>
</dbReference>
<dbReference type="Pfam" id="PF12637">
    <property type="entry name" value="TSCPD"/>
    <property type="match status" value="1"/>
</dbReference>
<reference evidence="19 20" key="1">
    <citation type="journal article" date="2015" name="Nature">
        <title>rRNA introns, odd ribosomes, and small enigmatic genomes across a large radiation of phyla.</title>
        <authorList>
            <person name="Brown C.T."/>
            <person name="Hug L.A."/>
            <person name="Thomas B.C."/>
            <person name="Sharon I."/>
            <person name="Castelle C.J."/>
            <person name="Singh A."/>
            <person name="Wilkins M.J."/>
            <person name="Williams K.H."/>
            <person name="Banfield J.F."/>
        </authorList>
    </citation>
    <scope>NUCLEOTIDE SEQUENCE [LARGE SCALE GENOMIC DNA]</scope>
</reference>
<keyword evidence="7 14" id="KW-0547">Nucleotide-binding</keyword>
<accession>A0A0G1GZC9</accession>
<dbReference type="PANTHER" id="PTHR43371">
    <property type="entry name" value="VITAMIN B12-DEPENDENT RIBONUCLEOTIDE REDUCTASE"/>
    <property type="match status" value="1"/>
</dbReference>
<keyword evidence="9" id="KW-0215">Deoxyribonucleotide synthesis</keyword>
<evidence type="ECO:0000256" key="13">
    <source>
        <dbReference type="ARBA" id="ARBA00047754"/>
    </source>
</evidence>
<dbReference type="InterPro" id="IPR000788">
    <property type="entry name" value="RNR_lg_C"/>
</dbReference>
<comment type="function">
    <text evidence="12 14">Catalyzes the reduction of ribonucleotides to deoxyribonucleotides. May function to provide a pool of deoxyribonucleotide precursors for DNA repair during oxygen limitation and/or for immediate growth after restoration of oxygen.</text>
</comment>
<dbReference type="InterPro" id="IPR013509">
    <property type="entry name" value="RNR_lsu_N"/>
</dbReference>
<dbReference type="PRINTS" id="PR01183">
    <property type="entry name" value="RIBORDTASEM1"/>
</dbReference>
<dbReference type="EC" id="1.17.4.1" evidence="3 14"/>
<dbReference type="GO" id="GO:0071897">
    <property type="term" value="P:DNA biosynthetic process"/>
    <property type="evidence" value="ECO:0007669"/>
    <property type="project" value="UniProtKB-KW"/>
</dbReference>
<dbReference type="Gene3D" id="3.20.70.20">
    <property type="match status" value="1"/>
</dbReference>
<evidence type="ECO:0000256" key="12">
    <source>
        <dbReference type="ARBA" id="ARBA00025437"/>
    </source>
</evidence>
<feature type="domain" description="Ribonucleotide reductase large subunit C-terminal" evidence="17">
    <location>
        <begin position="133"/>
        <end position="454"/>
    </location>
</feature>
<dbReference type="InterPro" id="IPR050862">
    <property type="entry name" value="RdRp_reductase_class-2"/>
</dbReference>
<dbReference type="Pfam" id="PF00317">
    <property type="entry name" value="Ribonuc_red_lgN"/>
    <property type="match status" value="1"/>
</dbReference>
<evidence type="ECO:0000259" key="16">
    <source>
        <dbReference type="Pfam" id="PF00317"/>
    </source>
</evidence>
<keyword evidence="8 14" id="KW-0560">Oxidoreductase</keyword>
<organism evidence="19 20">
    <name type="scientific">Candidatus Collierbacteria bacterium GW2011_GWF1_44_12</name>
    <dbReference type="NCBI Taxonomy" id="1618402"/>
    <lineage>
        <taxon>Bacteria</taxon>
        <taxon>Candidatus Collieribacteriota</taxon>
    </lineage>
</organism>
<evidence type="ECO:0000256" key="6">
    <source>
        <dbReference type="ARBA" id="ARBA00022634"/>
    </source>
</evidence>
<feature type="domain" description="Ribonucleotide reductase large subunit N-terminal" evidence="16">
    <location>
        <begin position="49"/>
        <end position="129"/>
    </location>
</feature>
<comment type="caution">
    <text evidence="19">The sequence shown here is derived from an EMBL/GenBank/DDBJ whole genome shotgun (WGS) entry which is preliminary data.</text>
</comment>
<evidence type="ECO:0000256" key="3">
    <source>
        <dbReference type="ARBA" id="ARBA00012274"/>
    </source>
</evidence>
<proteinExistence type="inferred from homology"/>
<evidence type="ECO:0000256" key="11">
    <source>
        <dbReference type="ARBA" id="ARBA00023285"/>
    </source>
</evidence>
<evidence type="ECO:0000256" key="5">
    <source>
        <dbReference type="ARBA" id="ARBA00022628"/>
    </source>
</evidence>
<evidence type="ECO:0000256" key="2">
    <source>
        <dbReference type="ARBA" id="ARBA00007405"/>
    </source>
</evidence>
<comment type="cofactor">
    <cofactor evidence="1 14">
        <name>adenosylcob(III)alamin</name>
        <dbReference type="ChEBI" id="CHEBI:18408"/>
    </cofactor>
</comment>
<evidence type="ECO:0000256" key="4">
    <source>
        <dbReference type="ARBA" id="ARBA00014409"/>
    </source>
</evidence>
<dbReference type="GO" id="GO:0005524">
    <property type="term" value="F:ATP binding"/>
    <property type="evidence" value="ECO:0007669"/>
    <property type="project" value="InterPro"/>
</dbReference>
<dbReference type="SUPFAM" id="SSF51998">
    <property type="entry name" value="PFL-like glycyl radical enzymes"/>
    <property type="match status" value="1"/>
</dbReference>
<feature type="domain" description="Ribonucleotide reductase large subunit C-terminal" evidence="17">
    <location>
        <begin position="456"/>
        <end position="605"/>
    </location>
</feature>
<evidence type="ECO:0000256" key="7">
    <source>
        <dbReference type="ARBA" id="ARBA00022741"/>
    </source>
</evidence>
<name>A0A0G1GZC9_9BACT</name>
<evidence type="ECO:0000256" key="10">
    <source>
        <dbReference type="ARBA" id="ARBA00023157"/>
    </source>
</evidence>
<dbReference type="GO" id="GO:0031419">
    <property type="term" value="F:cobalamin binding"/>
    <property type="evidence" value="ECO:0007669"/>
    <property type="project" value="UniProtKB-KW"/>
</dbReference>
<dbReference type="NCBIfam" id="TIGR02504">
    <property type="entry name" value="NrdJ_Z"/>
    <property type="match status" value="1"/>
</dbReference>
<comment type="similarity">
    <text evidence="2 14">Belongs to the ribonucleoside diphosphate reductase class-2 family.</text>
</comment>
<protein>
    <recommendedName>
        <fullName evidence="4 14">Vitamin B12-dependent ribonucleotide reductase</fullName>
        <ecNumber evidence="3 14">1.17.4.1</ecNumber>
    </recommendedName>
</protein>
<dbReference type="Pfam" id="PF02867">
    <property type="entry name" value="Ribonuc_red_lgC"/>
    <property type="match status" value="2"/>
</dbReference>
<sequence length="817" mass="89731">MVVSQSIYKSMSTKRESEEENYEQVMKGINSKLGSMPKMPDDLPTGDWSEQAVKVLKERYLDKDGDGVLTETPDELVWRVAWAIAAAEVRWGADKEQVMEMAKRFYSLLGSRKFLPNSPTLMNAGKENGLQYSGCFVLPVEDSIDGIFESLKNQAIIHQSGGGTGFSFSRLRQKGSMVRKSRGVASGPVSFMKVYNEATQQIKQGGTRRGANMGILRVDHPDVREFITCKIDGGITNFNISVAATDKFMKAVVDDTDYDIIEPHTGRVIRQENAREIFDLICECAWKSGDPGMVFIDKINDGPANPVPSMGPVESTNPCGEQPLYPYDSCNLGSIFLNYFVKESGGKQEIDWEGLKETVRLSVRFLDDVIEVNPYPLKQIWDTVRSIRRIGLGIGGWADMLYLLGIAYNSEEALVLARKVMKTINDTAHEESEFLAEERGAFPLWKESIFKDGKKIRNSAITTIAPTGTIGIIANTSGGCEPVFALAYKHMVKDESLNREMFFVDPAFKEVAVREGFWSDDLGSAVAESGNVHGLSLVPEKWQKILVTSHEITPEWHVKMQSAWQEFTDNAVSKTINLPNEATVDDVARSYLMSYELGCKGITIYRDGSKSIQVLNVGTKETNIKDTEVDEVMTTEEVVETMADLRIRPIKLQGNTYRVHTPVGAAFVVINADEMGNPFEVFINVGKAGTHVMADAEAMGRLISLALRVPSKFPPKALAEAVIDQLSGIGGAESVGFGGNRVRSLADGVAKVLKDYLKGNGGGLEAAHEEEVVGSVGQQQALPLTKRRGDLCPECGSASLVLEEGCMKCYSCGASKC</sequence>
<dbReference type="InterPro" id="IPR013344">
    <property type="entry name" value="RNR_NrdJ/NrdZ"/>
</dbReference>
<dbReference type="CDD" id="cd02888">
    <property type="entry name" value="RNR_II_dimer"/>
    <property type="match status" value="1"/>
</dbReference>
<evidence type="ECO:0000313" key="19">
    <source>
        <dbReference type="EMBL" id="KKT39533.1"/>
    </source>
</evidence>
<evidence type="ECO:0000313" key="20">
    <source>
        <dbReference type="Proteomes" id="UP000034097"/>
    </source>
</evidence>
<dbReference type="InterPro" id="IPR008926">
    <property type="entry name" value="RNR_R1-su_N"/>
</dbReference>
<dbReference type="GO" id="GO:0009263">
    <property type="term" value="P:deoxyribonucleotide biosynthetic process"/>
    <property type="evidence" value="ECO:0007669"/>
    <property type="project" value="UniProtKB-KW"/>
</dbReference>
<evidence type="ECO:0000256" key="1">
    <source>
        <dbReference type="ARBA" id="ARBA00001922"/>
    </source>
</evidence>
<evidence type="ECO:0000256" key="9">
    <source>
        <dbReference type="ARBA" id="ARBA00023116"/>
    </source>
</evidence>
<dbReference type="PATRIC" id="fig|1618402.3.peg.21"/>
<keyword evidence="10" id="KW-1015">Disulfide bond</keyword>
<evidence type="ECO:0000256" key="15">
    <source>
        <dbReference type="SAM" id="MobiDB-lite"/>
    </source>
</evidence>
<feature type="domain" description="TSCPD" evidence="18">
    <location>
        <begin position="650"/>
        <end position="757"/>
    </location>
</feature>
<dbReference type="NCBIfam" id="NF006417">
    <property type="entry name" value="PRK08665.1"/>
    <property type="match status" value="1"/>
</dbReference>
<comment type="catalytic activity">
    <reaction evidence="13 14">
        <text>a 2'-deoxyribonucleoside 5'-diphosphate + [thioredoxin]-disulfide + H2O = a ribonucleoside 5'-diphosphate + [thioredoxin]-dithiol</text>
        <dbReference type="Rhea" id="RHEA:23252"/>
        <dbReference type="Rhea" id="RHEA-COMP:10698"/>
        <dbReference type="Rhea" id="RHEA-COMP:10700"/>
        <dbReference type="ChEBI" id="CHEBI:15377"/>
        <dbReference type="ChEBI" id="CHEBI:29950"/>
        <dbReference type="ChEBI" id="CHEBI:50058"/>
        <dbReference type="ChEBI" id="CHEBI:57930"/>
        <dbReference type="ChEBI" id="CHEBI:73316"/>
        <dbReference type="EC" id="1.17.4.1"/>
    </reaction>
</comment>
<feature type="region of interest" description="Disordered" evidence="15">
    <location>
        <begin position="1"/>
        <end position="20"/>
    </location>
</feature>
<keyword evidence="5 14" id="KW-0846">Cobalamin</keyword>
<keyword evidence="6 14" id="KW-0237">DNA synthesis</keyword>
<dbReference type="AlphaFoldDB" id="A0A0G1GZC9"/>
<evidence type="ECO:0000256" key="8">
    <source>
        <dbReference type="ARBA" id="ARBA00023002"/>
    </source>
</evidence>
<dbReference type="GO" id="GO:0004748">
    <property type="term" value="F:ribonucleoside-diphosphate reductase activity, thioredoxin disulfide as acceptor"/>
    <property type="evidence" value="ECO:0007669"/>
    <property type="project" value="UniProtKB-EC"/>
</dbReference>
<gene>
    <name evidence="19" type="ORF">UW26_C0001G0020</name>
</gene>
<evidence type="ECO:0000256" key="14">
    <source>
        <dbReference type="RuleBase" id="RU364064"/>
    </source>
</evidence>
<dbReference type="PANTHER" id="PTHR43371:SF1">
    <property type="entry name" value="RIBONUCLEOSIDE-DIPHOSPHATE REDUCTASE"/>
    <property type="match status" value="1"/>
</dbReference>
<evidence type="ECO:0000259" key="17">
    <source>
        <dbReference type="Pfam" id="PF02867"/>
    </source>
</evidence>
<dbReference type="EMBL" id="LCHQ01000001">
    <property type="protein sequence ID" value="KKT39533.1"/>
    <property type="molecule type" value="Genomic_DNA"/>
</dbReference>
<dbReference type="UniPathway" id="UPA00326"/>
<keyword evidence="11 14" id="KW-0170">Cobalt</keyword>
<dbReference type="SUPFAM" id="SSF48168">
    <property type="entry name" value="R1 subunit of ribonucleotide reductase, N-terminal domain"/>
    <property type="match status" value="1"/>
</dbReference>